<dbReference type="AlphaFoldDB" id="A0A0M7BBE9"/>
<keyword evidence="6 14" id="KW-0812">Transmembrane</keyword>
<dbReference type="GO" id="GO:0008495">
    <property type="term" value="F:protoheme IX farnesyltransferase activity"/>
    <property type="evidence" value="ECO:0007669"/>
    <property type="project" value="UniProtKB-UniRule"/>
</dbReference>
<dbReference type="RefSeq" id="WP_055663375.1">
    <property type="nucleotide sequence ID" value="NZ_CYPR01000113.1"/>
</dbReference>
<dbReference type="InterPro" id="IPR006369">
    <property type="entry name" value="Protohaem_IX_farnesylTrfase"/>
</dbReference>
<protein>
    <recommendedName>
        <fullName evidence="11 14">Protoheme IX farnesyltransferase</fullName>
        <ecNumber evidence="3 14">2.5.1.141</ecNumber>
    </recommendedName>
    <alternativeName>
        <fullName evidence="12 14">Heme B farnesyltransferase</fullName>
    </alternativeName>
    <alternativeName>
        <fullName evidence="10 14">Heme O synthase</fullName>
    </alternativeName>
</protein>
<feature type="transmembrane region" description="Helical" evidence="14">
    <location>
        <begin position="252"/>
        <end position="270"/>
    </location>
</feature>
<dbReference type="InterPro" id="IPR000537">
    <property type="entry name" value="UbiA_prenyltransferase"/>
</dbReference>
<dbReference type="NCBIfam" id="TIGR01473">
    <property type="entry name" value="cyoE_ctaB"/>
    <property type="match status" value="1"/>
</dbReference>
<dbReference type="GO" id="GO:0048034">
    <property type="term" value="P:heme O biosynthetic process"/>
    <property type="evidence" value="ECO:0007669"/>
    <property type="project" value="UniProtKB-UniRule"/>
</dbReference>
<evidence type="ECO:0000256" key="9">
    <source>
        <dbReference type="ARBA" id="ARBA00023136"/>
    </source>
</evidence>
<dbReference type="EC" id="2.5.1.141" evidence="3 14"/>
<dbReference type="Gene3D" id="1.10.357.140">
    <property type="entry name" value="UbiA prenyltransferase"/>
    <property type="match status" value="1"/>
</dbReference>
<evidence type="ECO:0000256" key="3">
    <source>
        <dbReference type="ARBA" id="ARBA00012292"/>
    </source>
</evidence>
<comment type="similarity">
    <text evidence="14">Belongs to the UbiA prenyltransferase family. Protoheme IX farnesyltransferase subfamily.</text>
</comment>
<feature type="transmembrane region" description="Helical" evidence="14">
    <location>
        <begin position="227"/>
        <end position="246"/>
    </location>
</feature>
<keyword evidence="5 14" id="KW-0808">Transferase</keyword>
<keyword evidence="4 14" id="KW-1003">Cell membrane</keyword>
<dbReference type="InterPro" id="IPR044878">
    <property type="entry name" value="UbiA_sf"/>
</dbReference>
<evidence type="ECO:0000256" key="14">
    <source>
        <dbReference type="HAMAP-Rule" id="MF_00154"/>
    </source>
</evidence>
<evidence type="ECO:0000256" key="4">
    <source>
        <dbReference type="ARBA" id="ARBA00022475"/>
    </source>
</evidence>
<comment type="subcellular location">
    <subcellularLocation>
        <location evidence="1 14">Cell membrane</location>
        <topology evidence="1 14">Multi-pass membrane protein</topology>
    </subcellularLocation>
</comment>
<dbReference type="PROSITE" id="PS00943">
    <property type="entry name" value="UBIA"/>
    <property type="match status" value="1"/>
</dbReference>
<comment type="catalytic activity">
    <reaction evidence="13 14">
        <text>heme b + (2E,6E)-farnesyl diphosphate + H2O = Fe(II)-heme o + diphosphate</text>
        <dbReference type="Rhea" id="RHEA:28070"/>
        <dbReference type="ChEBI" id="CHEBI:15377"/>
        <dbReference type="ChEBI" id="CHEBI:33019"/>
        <dbReference type="ChEBI" id="CHEBI:60344"/>
        <dbReference type="ChEBI" id="CHEBI:60530"/>
        <dbReference type="ChEBI" id="CHEBI:175763"/>
        <dbReference type="EC" id="2.5.1.141"/>
    </reaction>
</comment>
<comment type="subunit">
    <text evidence="14">Interacts with CtaA.</text>
</comment>
<keyword evidence="7 14" id="KW-1133">Transmembrane helix</keyword>
<keyword evidence="16" id="KW-1185">Reference proteome</keyword>
<evidence type="ECO:0000256" key="13">
    <source>
        <dbReference type="ARBA" id="ARBA00047690"/>
    </source>
</evidence>
<feature type="transmembrane region" description="Helical" evidence="14">
    <location>
        <begin position="33"/>
        <end position="49"/>
    </location>
</feature>
<feature type="transmembrane region" description="Helical" evidence="14">
    <location>
        <begin position="127"/>
        <end position="145"/>
    </location>
</feature>
<dbReference type="InterPro" id="IPR030470">
    <property type="entry name" value="UbiA_prenylTrfase_CS"/>
</dbReference>
<reference evidence="15 16" key="1">
    <citation type="submission" date="2015-09" db="EMBL/GenBank/DDBJ databases">
        <authorList>
            <person name="Jackson K.R."/>
            <person name="Lunt B.L."/>
            <person name="Fisher J.N.B."/>
            <person name="Gardner A.V."/>
            <person name="Bailey M.E."/>
            <person name="Deus L.M."/>
            <person name="Earl A.S."/>
            <person name="Gibby P.D."/>
            <person name="Hartmann K.A."/>
            <person name="Liu J.E."/>
            <person name="Manci A.M."/>
            <person name="Nielsen D.A."/>
            <person name="Solomon M.B."/>
            <person name="Breakwell D.P."/>
            <person name="Burnett S.H."/>
            <person name="Grose J.H."/>
        </authorList>
    </citation>
    <scope>NUCLEOTIDE SEQUENCE [LARGE SCALE GENOMIC DNA]</scope>
    <source>
        <strain evidence="15 16">CECT 7799</strain>
    </source>
</reference>
<keyword evidence="8 14" id="KW-0350">Heme biosynthesis</keyword>
<dbReference type="NCBIfam" id="NF003349">
    <property type="entry name" value="PRK04375.1-2"/>
    <property type="match status" value="1"/>
</dbReference>
<accession>A0A0M7BBE9</accession>
<feature type="transmembrane region" description="Helical" evidence="14">
    <location>
        <begin position="99"/>
        <end position="121"/>
    </location>
</feature>
<evidence type="ECO:0000256" key="5">
    <source>
        <dbReference type="ARBA" id="ARBA00022679"/>
    </source>
</evidence>
<dbReference type="PANTHER" id="PTHR43448">
    <property type="entry name" value="PROTOHEME IX FARNESYLTRANSFERASE, MITOCHONDRIAL"/>
    <property type="match status" value="1"/>
</dbReference>
<feature type="transmembrane region" description="Helical" evidence="14">
    <location>
        <begin position="291"/>
        <end position="312"/>
    </location>
</feature>
<dbReference type="GO" id="GO:0005886">
    <property type="term" value="C:plasma membrane"/>
    <property type="evidence" value="ECO:0007669"/>
    <property type="project" value="UniProtKB-SubCell"/>
</dbReference>
<organism evidence="15 16">
    <name type="scientific">Jannaschia seosinensis</name>
    <dbReference type="NCBI Taxonomy" id="313367"/>
    <lineage>
        <taxon>Bacteria</taxon>
        <taxon>Pseudomonadati</taxon>
        <taxon>Pseudomonadota</taxon>
        <taxon>Alphaproteobacteria</taxon>
        <taxon>Rhodobacterales</taxon>
        <taxon>Roseobacteraceae</taxon>
        <taxon>Jannaschia</taxon>
    </lineage>
</organism>
<evidence type="ECO:0000256" key="1">
    <source>
        <dbReference type="ARBA" id="ARBA00004651"/>
    </source>
</evidence>
<comment type="miscellaneous">
    <text evidence="14">Carbon 2 of the heme B porphyrin ring is defined according to the Fischer nomenclature.</text>
</comment>
<evidence type="ECO:0000313" key="16">
    <source>
        <dbReference type="Proteomes" id="UP000049455"/>
    </source>
</evidence>
<name>A0A0M7BBE9_9RHOB</name>
<evidence type="ECO:0000256" key="8">
    <source>
        <dbReference type="ARBA" id="ARBA00023133"/>
    </source>
</evidence>
<gene>
    <name evidence="14 15" type="primary">ctaB</name>
    <name evidence="15" type="ORF">JSE7799_01863</name>
</gene>
<dbReference type="EMBL" id="CYPR01000113">
    <property type="protein sequence ID" value="CUH39142.1"/>
    <property type="molecule type" value="Genomic_DNA"/>
</dbReference>
<evidence type="ECO:0000313" key="15">
    <source>
        <dbReference type="EMBL" id="CUH39142.1"/>
    </source>
</evidence>
<proteinExistence type="inferred from homology"/>
<comment type="pathway">
    <text evidence="2 14">Porphyrin-containing compound metabolism; heme O biosynthesis; heme O from protoheme: step 1/1.</text>
</comment>
<dbReference type="UniPathway" id="UPA00834">
    <property type="reaction ID" value="UER00712"/>
</dbReference>
<evidence type="ECO:0000256" key="10">
    <source>
        <dbReference type="ARBA" id="ARBA00030253"/>
    </source>
</evidence>
<dbReference type="OrthoDB" id="9814417at2"/>
<evidence type="ECO:0000256" key="2">
    <source>
        <dbReference type="ARBA" id="ARBA00004919"/>
    </source>
</evidence>
<dbReference type="Proteomes" id="UP000049455">
    <property type="component" value="Unassembled WGS sequence"/>
</dbReference>
<sequence>MTDASLHALDRAEIGPADEAGLGDYWQLLKPRLMSLSVFTALVGLIVAPGDLHPFLGATSILWIALGAGASGALNMWFDADIDRVMRRTRNRPIPAGRVAPSDALALGLFLSALSVVMLGLTANWVAAGWLAFTIFFYAVIYSMWLKRTTSWNTVIGGLAGAFPPMIGWAAATGGTPLEAWLLVGLIFMWTPPHFWALALFVKMDYHEARIPMLTVTHGRDATRRQAFLYALGLAAVSLATAVSSLGGPLTLAVALVLNGVFLYHAFAVWRRDDAASEADRHAAERAMFKWSLVYLFAHFSVFVAEAALGSYGGW</sequence>
<feature type="transmembrane region" description="Helical" evidence="14">
    <location>
        <begin position="152"/>
        <end position="172"/>
    </location>
</feature>
<comment type="function">
    <text evidence="14">Converts heme B (protoheme IX) to heme O by substitution of the vinyl group on carbon 2 of heme B porphyrin ring with a hydroxyethyl farnesyl side group.</text>
</comment>
<feature type="transmembrane region" description="Helical" evidence="14">
    <location>
        <begin position="178"/>
        <end position="202"/>
    </location>
</feature>
<dbReference type="Pfam" id="PF01040">
    <property type="entry name" value="UbiA"/>
    <property type="match status" value="1"/>
</dbReference>
<evidence type="ECO:0000256" key="6">
    <source>
        <dbReference type="ARBA" id="ARBA00022692"/>
    </source>
</evidence>
<dbReference type="CDD" id="cd13957">
    <property type="entry name" value="PT_UbiA_Cox10"/>
    <property type="match status" value="1"/>
</dbReference>
<feature type="transmembrane region" description="Helical" evidence="14">
    <location>
        <begin position="55"/>
        <end position="78"/>
    </location>
</feature>
<keyword evidence="9 14" id="KW-0472">Membrane</keyword>
<dbReference type="HAMAP" id="MF_00154">
    <property type="entry name" value="CyoE_CtaB"/>
    <property type="match status" value="1"/>
</dbReference>
<evidence type="ECO:0000256" key="11">
    <source>
        <dbReference type="ARBA" id="ARBA00040810"/>
    </source>
</evidence>
<dbReference type="PANTHER" id="PTHR43448:SF7">
    <property type="entry name" value="4-HYDROXYBENZOATE SOLANESYLTRANSFERASE"/>
    <property type="match status" value="1"/>
</dbReference>
<dbReference type="STRING" id="313367.JSE7799_01863"/>
<evidence type="ECO:0000256" key="7">
    <source>
        <dbReference type="ARBA" id="ARBA00022989"/>
    </source>
</evidence>
<evidence type="ECO:0000256" key="12">
    <source>
        <dbReference type="ARBA" id="ARBA00042475"/>
    </source>
</evidence>